<dbReference type="InterPro" id="IPR009057">
    <property type="entry name" value="Homeodomain-like_sf"/>
</dbReference>
<evidence type="ECO:0000313" key="6">
    <source>
        <dbReference type="EMBL" id="MER6274025.1"/>
    </source>
</evidence>
<dbReference type="Gene3D" id="1.10.357.10">
    <property type="entry name" value="Tetracycline Repressor, domain 2"/>
    <property type="match status" value="1"/>
</dbReference>
<dbReference type="Pfam" id="PF00440">
    <property type="entry name" value="TetR_N"/>
    <property type="match status" value="1"/>
</dbReference>
<dbReference type="PANTHER" id="PTHR47506:SF10">
    <property type="entry name" value="TRANSCRIPTIONAL REGULATORY PROTEIN"/>
    <property type="match status" value="1"/>
</dbReference>
<name>A0ABV1TVF9_9ACTN</name>
<dbReference type="SUPFAM" id="SSF48498">
    <property type="entry name" value="Tetracyclin repressor-like, C-terminal domain"/>
    <property type="match status" value="1"/>
</dbReference>
<comment type="caution">
    <text evidence="6">The sequence shown here is derived from an EMBL/GenBank/DDBJ whole genome shotgun (WGS) entry which is preliminary data.</text>
</comment>
<sequence>MHLFWERGYAGCSLDSLLSAMGIGRRSLYDTFGDKRTLFLRCLTSYTAASERAERDLADSATDARSAIDKLLRSPIAPSGGTSVGCLAVNTATELATNDEEVTRELQRHFAASRQLLTDQVLRGRADGSVTARRDPDTIVAMLFNAWTGLRVRARAGMTGLEGEVDALVGLLH</sequence>
<dbReference type="Proteomes" id="UP001490365">
    <property type="component" value="Unassembled WGS sequence"/>
</dbReference>
<dbReference type="RefSeq" id="WP_351962256.1">
    <property type="nucleotide sequence ID" value="NZ_JBEOZM010000040.1"/>
</dbReference>
<evidence type="ECO:0000256" key="1">
    <source>
        <dbReference type="ARBA" id="ARBA00023015"/>
    </source>
</evidence>
<proteinExistence type="predicted"/>
<keyword evidence="3" id="KW-0804">Transcription</keyword>
<evidence type="ECO:0000313" key="7">
    <source>
        <dbReference type="Proteomes" id="UP001490365"/>
    </source>
</evidence>
<keyword evidence="1" id="KW-0805">Transcription regulation</keyword>
<dbReference type="EMBL" id="JBEOZM010000040">
    <property type="protein sequence ID" value="MER6274025.1"/>
    <property type="molecule type" value="Genomic_DNA"/>
</dbReference>
<accession>A0ABV1TVF9</accession>
<dbReference type="PANTHER" id="PTHR47506">
    <property type="entry name" value="TRANSCRIPTIONAL REGULATORY PROTEIN"/>
    <property type="match status" value="1"/>
</dbReference>
<dbReference type="Gene3D" id="1.10.10.60">
    <property type="entry name" value="Homeodomain-like"/>
    <property type="match status" value="1"/>
</dbReference>
<dbReference type="PROSITE" id="PS50977">
    <property type="entry name" value="HTH_TETR_2"/>
    <property type="match status" value="1"/>
</dbReference>
<evidence type="ECO:0000256" key="4">
    <source>
        <dbReference type="PROSITE-ProRule" id="PRU00335"/>
    </source>
</evidence>
<dbReference type="SUPFAM" id="SSF46689">
    <property type="entry name" value="Homeodomain-like"/>
    <property type="match status" value="1"/>
</dbReference>
<dbReference type="InterPro" id="IPR011075">
    <property type="entry name" value="TetR_C"/>
</dbReference>
<evidence type="ECO:0000256" key="3">
    <source>
        <dbReference type="ARBA" id="ARBA00023163"/>
    </source>
</evidence>
<dbReference type="Pfam" id="PF16925">
    <property type="entry name" value="TetR_C_13"/>
    <property type="match status" value="1"/>
</dbReference>
<gene>
    <name evidence="6" type="ORF">ABT211_43285</name>
</gene>
<dbReference type="InterPro" id="IPR036271">
    <property type="entry name" value="Tet_transcr_reg_TetR-rel_C_sf"/>
</dbReference>
<evidence type="ECO:0000256" key="2">
    <source>
        <dbReference type="ARBA" id="ARBA00023125"/>
    </source>
</evidence>
<feature type="domain" description="HTH tetR-type" evidence="5">
    <location>
        <begin position="1"/>
        <end position="50"/>
    </location>
</feature>
<keyword evidence="7" id="KW-1185">Reference proteome</keyword>
<keyword evidence="2 4" id="KW-0238">DNA-binding</keyword>
<feature type="DNA-binding region" description="H-T-H motif" evidence="4">
    <location>
        <begin position="13"/>
        <end position="32"/>
    </location>
</feature>
<evidence type="ECO:0000259" key="5">
    <source>
        <dbReference type="PROSITE" id="PS50977"/>
    </source>
</evidence>
<organism evidence="6 7">
    <name type="scientific">Streptomyces sp. 900105755</name>
    <dbReference type="NCBI Taxonomy" id="3154389"/>
    <lineage>
        <taxon>Bacteria</taxon>
        <taxon>Bacillati</taxon>
        <taxon>Actinomycetota</taxon>
        <taxon>Actinomycetes</taxon>
        <taxon>Kitasatosporales</taxon>
        <taxon>Streptomycetaceae</taxon>
        <taxon>Streptomyces</taxon>
    </lineage>
</organism>
<dbReference type="InterPro" id="IPR001647">
    <property type="entry name" value="HTH_TetR"/>
</dbReference>
<reference evidence="6 7" key="1">
    <citation type="submission" date="2024-06" db="EMBL/GenBank/DDBJ databases">
        <title>The Natural Products Discovery Center: Release of the First 8490 Sequenced Strains for Exploring Actinobacteria Biosynthetic Diversity.</title>
        <authorList>
            <person name="Kalkreuter E."/>
            <person name="Kautsar S.A."/>
            <person name="Yang D."/>
            <person name="Bader C.D."/>
            <person name="Teijaro C.N."/>
            <person name="Fluegel L."/>
            <person name="Davis C.M."/>
            <person name="Simpson J.R."/>
            <person name="Lauterbach L."/>
            <person name="Steele A.D."/>
            <person name="Gui C."/>
            <person name="Meng S."/>
            <person name="Li G."/>
            <person name="Viehrig K."/>
            <person name="Ye F."/>
            <person name="Su P."/>
            <person name="Kiefer A.F."/>
            <person name="Nichols A."/>
            <person name="Cepeda A.J."/>
            <person name="Yan W."/>
            <person name="Fan B."/>
            <person name="Jiang Y."/>
            <person name="Adhikari A."/>
            <person name="Zheng C.-J."/>
            <person name="Schuster L."/>
            <person name="Cowan T.M."/>
            <person name="Smanski M.J."/>
            <person name="Chevrette M.G."/>
            <person name="De Carvalho L.P.S."/>
            <person name="Shen B."/>
        </authorList>
    </citation>
    <scope>NUCLEOTIDE SEQUENCE [LARGE SCALE GENOMIC DNA]</scope>
    <source>
        <strain evidence="6 7">NPDC001694</strain>
    </source>
</reference>
<protein>
    <submittedName>
        <fullName evidence="6">TetR/AcrR family transcriptional regulator</fullName>
    </submittedName>
</protein>